<keyword evidence="1" id="KW-1133">Transmembrane helix</keyword>
<gene>
    <name evidence="3" type="ORF">GRAN_3937</name>
</gene>
<evidence type="ECO:0000259" key="2">
    <source>
        <dbReference type="PROSITE" id="PS50887"/>
    </source>
</evidence>
<keyword evidence="4" id="KW-1185">Reference proteome</keyword>
<evidence type="ECO:0000256" key="1">
    <source>
        <dbReference type="SAM" id="Phobius"/>
    </source>
</evidence>
<dbReference type="Gene3D" id="3.30.70.270">
    <property type="match status" value="1"/>
</dbReference>
<dbReference type="NCBIfam" id="TIGR00254">
    <property type="entry name" value="GGDEF"/>
    <property type="match status" value="1"/>
</dbReference>
<proteinExistence type="predicted"/>
<dbReference type="Proteomes" id="UP000289437">
    <property type="component" value="Unassembled WGS sequence"/>
</dbReference>
<keyword evidence="1" id="KW-0472">Membrane</keyword>
<dbReference type="EMBL" id="RDSM01000003">
    <property type="protein sequence ID" value="RXH54833.1"/>
    <property type="molecule type" value="Genomic_DNA"/>
</dbReference>
<dbReference type="InterPro" id="IPR011123">
    <property type="entry name" value="Y_Y_Y"/>
</dbReference>
<keyword evidence="1" id="KW-0812">Transmembrane</keyword>
<dbReference type="Pfam" id="PF00990">
    <property type="entry name" value="GGDEF"/>
    <property type="match status" value="1"/>
</dbReference>
<reference evidence="3 4" key="1">
    <citation type="submission" date="2018-11" db="EMBL/GenBank/DDBJ databases">
        <authorList>
            <person name="Mardanov A.V."/>
            <person name="Ravin N.V."/>
            <person name="Dedysh S.N."/>
        </authorList>
    </citation>
    <scope>NUCLEOTIDE SEQUENCE [LARGE SCALE GENOMIC DNA]</scope>
    <source>
        <strain evidence="3 4">AF10</strain>
    </source>
</reference>
<feature type="transmembrane region" description="Helical" evidence="1">
    <location>
        <begin position="726"/>
        <end position="746"/>
    </location>
</feature>
<dbReference type="CDD" id="cd01949">
    <property type="entry name" value="GGDEF"/>
    <property type="match status" value="1"/>
</dbReference>
<dbReference type="InterPro" id="IPR000160">
    <property type="entry name" value="GGDEF_dom"/>
</dbReference>
<dbReference type="InterPro" id="IPR013783">
    <property type="entry name" value="Ig-like_fold"/>
</dbReference>
<dbReference type="InterPro" id="IPR011110">
    <property type="entry name" value="Reg_prop"/>
</dbReference>
<organism evidence="3 4">
    <name type="scientific">Granulicella sibirica</name>
    <dbReference type="NCBI Taxonomy" id="2479048"/>
    <lineage>
        <taxon>Bacteria</taxon>
        <taxon>Pseudomonadati</taxon>
        <taxon>Acidobacteriota</taxon>
        <taxon>Terriglobia</taxon>
        <taxon>Terriglobales</taxon>
        <taxon>Acidobacteriaceae</taxon>
        <taxon>Granulicella</taxon>
    </lineage>
</organism>
<dbReference type="Gene3D" id="2.130.10.10">
    <property type="entry name" value="YVTN repeat-like/Quinoprotein amine dehydrogenase"/>
    <property type="match status" value="3"/>
</dbReference>
<dbReference type="SUPFAM" id="SSF55073">
    <property type="entry name" value="Nucleotide cyclase"/>
    <property type="match status" value="1"/>
</dbReference>
<protein>
    <submittedName>
        <fullName evidence="3">Diguanylate cyclase/phosphodiesterase (GGDEF &amp; EAL domains) with PAS/PAC sensor(S)</fullName>
    </submittedName>
</protein>
<dbReference type="InterPro" id="IPR052163">
    <property type="entry name" value="DGC-Regulatory_Protein"/>
</dbReference>
<dbReference type="InterPro" id="IPR015943">
    <property type="entry name" value="WD40/YVTN_repeat-like_dom_sf"/>
</dbReference>
<name>A0A4Q0SUV1_9BACT</name>
<dbReference type="InterPro" id="IPR029787">
    <property type="entry name" value="Nucleotide_cyclase"/>
</dbReference>
<dbReference type="SMART" id="SM00267">
    <property type="entry name" value="GGDEF"/>
    <property type="match status" value="1"/>
</dbReference>
<dbReference type="Pfam" id="PF07495">
    <property type="entry name" value="Y_Y_Y"/>
    <property type="match status" value="1"/>
</dbReference>
<dbReference type="SUPFAM" id="SSF63829">
    <property type="entry name" value="Calcium-dependent phosphotriesterase"/>
    <property type="match status" value="2"/>
</dbReference>
<reference evidence="4" key="2">
    <citation type="submission" date="2019-02" db="EMBL/GenBank/DDBJ databases">
        <title>Granulicella sibirica sp. nov., a psychrotolerant acidobacterium isolated from an organic soil layer in forested tundra, West Siberia.</title>
        <authorList>
            <person name="Oshkin I.Y."/>
            <person name="Kulichevskaya I.S."/>
            <person name="Rijpstra W.I.C."/>
            <person name="Sinninghe Damste J.S."/>
            <person name="Rakitin A.L."/>
            <person name="Ravin N.V."/>
            <person name="Dedysh S.N."/>
        </authorList>
    </citation>
    <scope>NUCLEOTIDE SEQUENCE [LARGE SCALE GENOMIC DNA]</scope>
    <source>
        <strain evidence="4">AF10</strain>
    </source>
</reference>
<dbReference type="FunFam" id="3.30.70.270:FF:000001">
    <property type="entry name" value="Diguanylate cyclase domain protein"/>
    <property type="match status" value="1"/>
</dbReference>
<sequence length="947" mass="103907">MCGMLLALLALAHGGAQRQLFRQYGQTEGLSNLNVRCIAQDHTGYLWVGTDNGLFRYDGGTFQIFGHAEGLANTEIIGLAEAPNGVIWAATQGGLARLSGKRFVTVDFGVPGEADGIVFDPAGVAYVKYPKGISRGVPGKDGSFAFKTIVSGDIQAITVLNGDLVFGLNGDVMHMAGGMPQSVGASVGLPSDHWEALSLDSLGNLWARSPTRLFELARGQARFVDRSIGVPHTNEGRLFSDRHGRVFVSSLLGLVIVEGNHVSLIDSAHGLPGDYVGPMLVDREESLWFGVDGAGLARRLGHGEWVSWTREDGLLNSSVWAIRTDALGQLWVGTSGGLTILDAQGKVMRSWTSHNGLAGDRVYSITPGPAGDFYVGTGPVGVSHFDGHGRLLRTYGEDSGITADQASSLLVDGEKRLWVMGNGGCFRSRTALGAGRTLTFERVEIPGIPAPRSFRHVILDKAGDVWIASSGGLLRFDGKSWKVFGSEEGLKALDLAAVAMGRNAIWVSYRDAFGMSKLGLGPDAGKVTHYTMQDGLSSNEVYAMAFDLSGRLWLNTDAGVDVLEEGRWWRHYGSQKGLIWDDTNSRALDVSPRGDVWVGTSGGMSRFRRADYPIPEVAPPVVLTSVRGVAREWQTGDRPVLPYSQRSLYIRYAGLSFEAEREVRFRYRLNGYDQAWNETNERSVHFAALPAGHYVFQVVAVNPSGLQSATPASFEFTIRPAWWQSWWFVASCLLLAGFLGYVFWHLRVRAFLAQKELLERQVAERTAQLRESHRQLEEIAYFDILTSLPNRRMFTEEFRKRLAMARRPSEPFALLLIDLDHFKQINDTYGHNAGDAVLVETSCLLRGIVRESDCVARLGGDEFAVLLFTAQDPETVESVCHRILDSFAGGIPFENTTLSVGCSIGIAMYPEHGETQESLYKSADVALYEAKRTGRNLFCWHRYQTGD</sequence>
<dbReference type="Gene3D" id="2.60.40.10">
    <property type="entry name" value="Immunoglobulins"/>
    <property type="match status" value="1"/>
</dbReference>
<dbReference type="PANTHER" id="PTHR46663:SF2">
    <property type="entry name" value="GGDEF DOMAIN-CONTAINING PROTEIN"/>
    <property type="match status" value="1"/>
</dbReference>
<evidence type="ECO:0000313" key="4">
    <source>
        <dbReference type="Proteomes" id="UP000289437"/>
    </source>
</evidence>
<dbReference type="PANTHER" id="PTHR46663">
    <property type="entry name" value="DIGUANYLATE CYCLASE DGCT-RELATED"/>
    <property type="match status" value="1"/>
</dbReference>
<dbReference type="GO" id="GO:0003824">
    <property type="term" value="F:catalytic activity"/>
    <property type="evidence" value="ECO:0007669"/>
    <property type="project" value="UniProtKB-ARBA"/>
</dbReference>
<feature type="domain" description="GGDEF" evidence="2">
    <location>
        <begin position="810"/>
        <end position="943"/>
    </location>
</feature>
<dbReference type="InterPro" id="IPR043128">
    <property type="entry name" value="Rev_trsase/Diguanyl_cyclase"/>
</dbReference>
<accession>A0A4Q0SUV1</accession>
<evidence type="ECO:0000313" key="3">
    <source>
        <dbReference type="EMBL" id="RXH54833.1"/>
    </source>
</evidence>
<comment type="caution">
    <text evidence="3">The sequence shown here is derived from an EMBL/GenBank/DDBJ whole genome shotgun (WGS) entry which is preliminary data.</text>
</comment>
<dbReference type="Pfam" id="PF07494">
    <property type="entry name" value="Reg_prop"/>
    <property type="match status" value="2"/>
</dbReference>
<dbReference type="PROSITE" id="PS50887">
    <property type="entry name" value="GGDEF"/>
    <property type="match status" value="1"/>
</dbReference>
<dbReference type="AlphaFoldDB" id="A0A4Q0SUV1"/>